<dbReference type="PATRIC" id="fig|1317121.7.peg.286"/>
<dbReference type="Proteomes" id="UP000036938">
    <property type="component" value="Unassembled WGS sequence"/>
</dbReference>
<accession>A0A0L1JV94</accession>
<name>A0A0L1JV94_9RHOB</name>
<dbReference type="RefSeq" id="WP_050529040.1">
    <property type="nucleotide sequence ID" value="NZ_AQQZ01000001.1"/>
</dbReference>
<sequence>MTDATAPDPLPDTQRRGPGYMLRVILLLQVAIGLVILTVDIAPTLPRLLQPSQAPNLTQPVLPGDQTRRYRTDWEPQPGRPASPLQTPGDMPSQLLFTPGADNTMTLTGTIRDGDAPRFRAALDAAPATQSIRLHSPGGSVPDALAIGRMIRGSNLATVMQDGDICLSACPYIFAAGTSRTAADDAALGVHQHYFGENTVLPAFLAVSNIQRGQGKVMAYLDTMGIDPLIMQHALVTPPDEIYLLLPEERTRYRLTTPSPD</sequence>
<keyword evidence="4" id="KW-1185">Reference proteome</keyword>
<proteinExistence type="predicted"/>
<evidence type="ECO:0000256" key="2">
    <source>
        <dbReference type="SAM" id="Phobius"/>
    </source>
</evidence>
<keyword evidence="2" id="KW-0812">Transmembrane</keyword>
<dbReference type="OrthoDB" id="5936191at2"/>
<feature type="compositionally biased region" description="Polar residues" evidence="1">
    <location>
        <begin position="50"/>
        <end position="59"/>
    </location>
</feature>
<keyword evidence="2" id="KW-0472">Membrane</keyword>
<feature type="region of interest" description="Disordered" evidence="1">
    <location>
        <begin position="50"/>
        <end position="90"/>
    </location>
</feature>
<dbReference type="EMBL" id="AQQZ01000001">
    <property type="protein sequence ID" value="KNG95318.1"/>
    <property type="molecule type" value="Genomic_DNA"/>
</dbReference>
<evidence type="ECO:0000313" key="4">
    <source>
        <dbReference type="Proteomes" id="UP000036938"/>
    </source>
</evidence>
<reference evidence="3 4" key="1">
    <citation type="journal article" date="2015" name="Int. J. Syst. Evol. Microbiol.">
        <title>Aestuariivita atlantica sp. nov., isolated from deep sea sediment of the Atlantic Ocean.</title>
        <authorList>
            <person name="Li G."/>
            <person name="Lai Q."/>
            <person name="Du Y."/>
            <person name="Liu X."/>
            <person name="Sun F."/>
            <person name="Shao Z."/>
        </authorList>
    </citation>
    <scope>NUCLEOTIDE SEQUENCE [LARGE SCALE GENOMIC DNA]</scope>
    <source>
        <strain evidence="3 4">22II-S11-z3</strain>
    </source>
</reference>
<gene>
    <name evidence="3" type="ORF">ATO11_01440</name>
</gene>
<comment type="caution">
    <text evidence="3">The sequence shown here is derived from an EMBL/GenBank/DDBJ whole genome shotgun (WGS) entry which is preliminary data.</text>
</comment>
<dbReference type="Gene3D" id="3.90.226.10">
    <property type="entry name" value="2-enoyl-CoA Hydratase, Chain A, domain 1"/>
    <property type="match status" value="1"/>
</dbReference>
<protein>
    <recommendedName>
        <fullName evidence="5">Periplasmic protein</fullName>
    </recommendedName>
</protein>
<organism evidence="3 4">
    <name type="scientific">Pseudaestuariivita atlantica</name>
    <dbReference type="NCBI Taxonomy" id="1317121"/>
    <lineage>
        <taxon>Bacteria</taxon>
        <taxon>Pseudomonadati</taxon>
        <taxon>Pseudomonadota</taxon>
        <taxon>Alphaproteobacteria</taxon>
        <taxon>Rhodobacterales</taxon>
        <taxon>Paracoccaceae</taxon>
        <taxon>Pseudaestuariivita</taxon>
    </lineage>
</organism>
<dbReference type="STRING" id="1317121.ATO11_01440"/>
<evidence type="ECO:0008006" key="5">
    <source>
        <dbReference type="Google" id="ProtNLM"/>
    </source>
</evidence>
<evidence type="ECO:0000256" key="1">
    <source>
        <dbReference type="SAM" id="MobiDB-lite"/>
    </source>
</evidence>
<evidence type="ECO:0000313" key="3">
    <source>
        <dbReference type="EMBL" id="KNG95318.1"/>
    </source>
</evidence>
<dbReference type="SUPFAM" id="SSF52096">
    <property type="entry name" value="ClpP/crotonase"/>
    <property type="match status" value="1"/>
</dbReference>
<feature type="transmembrane region" description="Helical" evidence="2">
    <location>
        <begin position="20"/>
        <end position="42"/>
    </location>
</feature>
<dbReference type="InterPro" id="IPR029045">
    <property type="entry name" value="ClpP/crotonase-like_dom_sf"/>
</dbReference>
<keyword evidence="2" id="KW-1133">Transmembrane helix</keyword>
<dbReference type="AlphaFoldDB" id="A0A0L1JV94"/>